<feature type="compositionally biased region" description="Low complexity" evidence="1">
    <location>
        <begin position="318"/>
        <end position="331"/>
    </location>
</feature>
<dbReference type="EMBL" id="HBGA01097802">
    <property type="protein sequence ID" value="CAD9025374.1"/>
    <property type="molecule type" value="Transcribed_RNA"/>
</dbReference>
<name>A0A7S1IX18_9EUGL</name>
<gene>
    <name evidence="2" type="ORF">EGYM00392_LOCUS36502</name>
</gene>
<sequence length="355" mass="38729">MQQANGSAYATSAPSQYPVTSSYGRPGQSSAALALDAADGVIDGQYFGAPIVEHRPSHMVDPRQASVVHSGYARGVESRSAAAYALDAADGVIDGKFYGSQIVEGPPRPREVVYASGRGYPSSRSAAAVALDAADGVIDGRYYGSPIVDGPGYPTRREAVYPVGGKGYSREPRVYTREYIRTPGSPGQAYEREYVTGSPHMMRGPIRRRPPPCDEPYYDGPRPYDYYPPAGRPPSRPRSAPRRRSLYDDMGPPRPIAHSPGRRYGPPPPRESPRYLDQYGPPHGPPRSRSAGRRMTMEDGHPPRDYDDYGPGPGPYGGPRQASSRSSGSARRNLDMQDGVMDGRHYGRPIREPRY</sequence>
<reference evidence="2" key="1">
    <citation type="submission" date="2021-01" db="EMBL/GenBank/DDBJ databases">
        <authorList>
            <person name="Corre E."/>
            <person name="Pelletier E."/>
            <person name="Niang G."/>
            <person name="Scheremetjew M."/>
            <person name="Finn R."/>
            <person name="Kale V."/>
            <person name="Holt S."/>
            <person name="Cochrane G."/>
            <person name="Meng A."/>
            <person name="Brown T."/>
            <person name="Cohen L."/>
        </authorList>
    </citation>
    <scope>NUCLEOTIDE SEQUENCE</scope>
    <source>
        <strain evidence="2">NIES-381</strain>
    </source>
</reference>
<feature type="region of interest" description="Disordered" evidence="1">
    <location>
        <begin position="197"/>
        <end position="355"/>
    </location>
</feature>
<feature type="region of interest" description="Disordered" evidence="1">
    <location>
        <begin position="1"/>
        <end position="28"/>
    </location>
</feature>
<proteinExistence type="predicted"/>
<protein>
    <submittedName>
        <fullName evidence="2">Uncharacterized protein</fullName>
    </submittedName>
</protein>
<feature type="compositionally biased region" description="Low complexity" evidence="1">
    <location>
        <begin position="218"/>
        <end position="229"/>
    </location>
</feature>
<organism evidence="2">
    <name type="scientific">Eutreptiella gymnastica</name>
    <dbReference type="NCBI Taxonomy" id="73025"/>
    <lineage>
        <taxon>Eukaryota</taxon>
        <taxon>Discoba</taxon>
        <taxon>Euglenozoa</taxon>
        <taxon>Euglenida</taxon>
        <taxon>Spirocuta</taxon>
        <taxon>Euglenophyceae</taxon>
        <taxon>Eutreptiales</taxon>
        <taxon>Eutreptiaceae</taxon>
        <taxon>Eutreptiella</taxon>
    </lineage>
</organism>
<feature type="compositionally biased region" description="Basic and acidic residues" evidence="1">
    <location>
        <begin position="341"/>
        <end position="355"/>
    </location>
</feature>
<accession>A0A7S1IX18</accession>
<feature type="compositionally biased region" description="Polar residues" evidence="1">
    <location>
        <begin position="1"/>
        <end position="23"/>
    </location>
</feature>
<dbReference type="AlphaFoldDB" id="A0A7S1IX18"/>
<evidence type="ECO:0000313" key="2">
    <source>
        <dbReference type="EMBL" id="CAD9025374.1"/>
    </source>
</evidence>
<feature type="compositionally biased region" description="Basic and acidic residues" evidence="1">
    <location>
        <begin position="295"/>
        <end position="307"/>
    </location>
</feature>
<evidence type="ECO:0000256" key="1">
    <source>
        <dbReference type="SAM" id="MobiDB-lite"/>
    </source>
</evidence>